<reference evidence="1 2" key="1">
    <citation type="journal article" date="2018" name="Sci. Rep.">
        <title>Genomic signatures of local adaptation to the degree of environmental predictability in rotifers.</title>
        <authorList>
            <person name="Franch-Gras L."/>
            <person name="Hahn C."/>
            <person name="Garcia-Roger E.M."/>
            <person name="Carmona M.J."/>
            <person name="Serra M."/>
            <person name="Gomez A."/>
        </authorList>
    </citation>
    <scope>NUCLEOTIDE SEQUENCE [LARGE SCALE GENOMIC DNA]</scope>
    <source>
        <strain evidence="1">HYR1</strain>
    </source>
</reference>
<gene>
    <name evidence="1" type="ORF">BpHYR1_044749</name>
</gene>
<dbReference type="EMBL" id="REGN01007422">
    <property type="protein sequence ID" value="RNA06364.1"/>
    <property type="molecule type" value="Genomic_DNA"/>
</dbReference>
<comment type="caution">
    <text evidence="1">The sequence shown here is derived from an EMBL/GenBank/DDBJ whole genome shotgun (WGS) entry which is preliminary data.</text>
</comment>
<feature type="non-terminal residue" evidence="1">
    <location>
        <position position="76"/>
    </location>
</feature>
<evidence type="ECO:0000313" key="1">
    <source>
        <dbReference type="EMBL" id="RNA06364.1"/>
    </source>
</evidence>
<sequence>MDFTDSNFNTIDKISNDAIKILNQNKMKIFFYVTRDHVNEMFTCYFMKKNMNQKIICTCLLDGLHDSEMLTCANSD</sequence>
<protein>
    <submittedName>
        <fullName evidence="1">Uncharacterized protein</fullName>
    </submittedName>
</protein>
<proteinExistence type="predicted"/>
<name>A0A3M7Q589_BRAPC</name>
<evidence type="ECO:0000313" key="2">
    <source>
        <dbReference type="Proteomes" id="UP000276133"/>
    </source>
</evidence>
<organism evidence="1 2">
    <name type="scientific">Brachionus plicatilis</name>
    <name type="common">Marine rotifer</name>
    <name type="synonym">Brachionus muelleri</name>
    <dbReference type="NCBI Taxonomy" id="10195"/>
    <lineage>
        <taxon>Eukaryota</taxon>
        <taxon>Metazoa</taxon>
        <taxon>Spiralia</taxon>
        <taxon>Gnathifera</taxon>
        <taxon>Rotifera</taxon>
        <taxon>Eurotatoria</taxon>
        <taxon>Monogononta</taxon>
        <taxon>Pseudotrocha</taxon>
        <taxon>Ploima</taxon>
        <taxon>Brachionidae</taxon>
        <taxon>Brachionus</taxon>
    </lineage>
</organism>
<keyword evidence="2" id="KW-1185">Reference proteome</keyword>
<dbReference type="Proteomes" id="UP000276133">
    <property type="component" value="Unassembled WGS sequence"/>
</dbReference>
<accession>A0A3M7Q589</accession>
<dbReference type="AlphaFoldDB" id="A0A3M7Q589"/>